<name>A0A167VZB5_9AGAM</name>
<dbReference type="AlphaFoldDB" id="A0A167VZB5"/>
<dbReference type="STRING" id="436010.A0A167VZB5"/>
<organism evidence="1 2">
    <name type="scientific">Athelia psychrophila</name>
    <dbReference type="NCBI Taxonomy" id="1759441"/>
    <lineage>
        <taxon>Eukaryota</taxon>
        <taxon>Fungi</taxon>
        <taxon>Dikarya</taxon>
        <taxon>Basidiomycota</taxon>
        <taxon>Agaricomycotina</taxon>
        <taxon>Agaricomycetes</taxon>
        <taxon>Agaricomycetidae</taxon>
        <taxon>Atheliales</taxon>
        <taxon>Atheliaceae</taxon>
        <taxon>Athelia</taxon>
    </lineage>
</organism>
<protein>
    <submittedName>
        <fullName evidence="1">Uncharacterized protein</fullName>
    </submittedName>
</protein>
<evidence type="ECO:0000313" key="1">
    <source>
        <dbReference type="EMBL" id="KZP05529.1"/>
    </source>
</evidence>
<dbReference type="EMBL" id="KV417833">
    <property type="protein sequence ID" value="KZP05529.1"/>
    <property type="molecule type" value="Genomic_DNA"/>
</dbReference>
<accession>A0A167VZB5</accession>
<sequence length="133" mass="15405">ARRRAMANYEKDHTVVLDLETKLNITARWTPESEEWVHAGTMVAMRRYQGAVDHLEGLIVARMFELTKMNMSQTGYKMRKHISKALQSRSQAICTALERYNTAARALSPPRQQLEWSDVVDYAFLADFDILRD</sequence>
<reference evidence="1 2" key="1">
    <citation type="journal article" date="2016" name="Mol. Biol. Evol.">
        <title>Comparative Genomics of Early-Diverging Mushroom-Forming Fungi Provides Insights into the Origins of Lignocellulose Decay Capabilities.</title>
        <authorList>
            <person name="Nagy L.G."/>
            <person name="Riley R."/>
            <person name="Tritt A."/>
            <person name="Adam C."/>
            <person name="Daum C."/>
            <person name="Floudas D."/>
            <person name="Sun H."/>
            <person name="Yadav J.S."/>
            <person name="Pangilinan J."/>
            <person name="Larsson K.H."/>
            <person name="Matsuura K."/>
            <person name="Barry K."/>
            <person name="Labutti K."/>
            <person name="Kuo R."/>
            <person name="Ohm R.A."/>
            <person name="Bhattacharya S.S."/>
            <person name="Shirouzu T."/>
            <person name="Yoshinaga Y."/>
            <person name="Martin F.M."/>
            <person name="Grigoriev I.V."/>
            <person name="Hibbett D.S."/>
        </authorList>
    </citation>
    <scope>NUCLEOTIDE SEQUENCE [LARGE SCALE GENOMIC DNA]</scope>
    <source>
        <strain evidence="1 2">CBS 109695</strain>
    </source>
</reference>
<keyword evidence="2" id="KW-1185">Reference proteome</keyword>
<gene>
    <name evidence="1" type="ORF">FIBSPDRAFT_673874</name>
</gene>
<dbReference type="Proteomes" id="UP000076532">
    <property type="component" value="Unassembled WGS sequence"/>
</dbReference>
<feature type="non-terminal residue" evidence="1">
    <location>
        <position position="1"/>
    </location>
</feature>
<evidence type="ECO:0000313" key="2">
    <source>
        <dbReference type="Proteomes" id="UP000076532"/>
    </source>
</evidence>
<proteinExistence type="predicted"/>
<feature type="non-terminal residue" evidence="1">
    <location>
        <position position="133"/>
    </location>
</feature>
<dbReference type="OrthoDB" id="3249713at2759"/>